<dbReference type="PANTHER" id="PTHR12994:SF17">
    <property type="entry name" value="LD30995P"/>
    <property type="match status" value="1"/>
</dbReference>
<gene>
    <name evidence="2" type="ORF">MAR_006643</name>
</gene>
<proteinExistence type="inferred from homology"/>
<dbReference type="EMBL" id="CP111012">
    <property type="protein sequence ID" value="WAQ94172.1"/>
    <property type="molecule type" value="Genomic_DNA"/>
</dbReference>
<evidence type="ECO:0000256" key="1">
    <source>
        <dbReference type="ARBA" id="ARBA00005705"/>
    </source>
</evidence>
<dbReference type="Pfam" id="PF03577">
    <property type="entry name" value="Peptidase_C69"/>
    <property type="match status" value="1"/>
</dbReference>
<accession>A0ABY7DBN9</accession>
<evidence type="ECO:0000313" key="2">
    <source>
        <dbReference type="EMBL" id="WAQ94172.1"/>
    </source>
</evidence>
<sequence length="419" mass="46330">MSDILVVLPPLTADGSVIFAKNSDRPPTEVQEVVYVPPASHEQGTKLHCTFIEVDQIPETRGVILSKPAWCWGAEMGANDRGVCIGNTAVWTRLCRPGDHEEKLIGMDLVRLGLERSSTAGEAIDVISGLLVTHGQGGICSEDHNFGQWTYHNSFVIADRQEAWLLETADKMWAAKKVTNGVLAVSSSLTIGTDADMTSLDLSSQAQNSGYWKADDGELNFAKAFSADYPGISLSEKQTPGHRLNFVQDSLHSVKEKININHVFKILRNEESSVNFVGELLTVGSQVSVLAPPTSNQPCCHWFTGTPNANVSIFKPFVFCDSPNIGRWTVSSTFSDTPRASFQTTIDRRHTLYRAHEKGRELMETGSPAGVQLHATLRRLEAQCVREVMEFVKTYRESDMSEVRDLFSDIAESEIKFYS</sequence>
<dbReference type="Proteomes" id="UP001164746">
    <property type="component" value="Chromosome 1"/>
</dbReference>
<dbReference type="InterPro" id="IPR005322">
    <property type="entry name" value="Peptidase_C69"/>
</dbReference>
<organism evidence="2 3">
    <name type="scientific">Mya arenaria</name>
    <name type="common">Soft-shell clam</name>
    <dbReference type="NCBI Taxonomy" id="6604"/>
    <lineage>
        <taxon>Eukaryota</taxon>
        <taxon>Metazoa</taxon>
        <taxon>Spiralia</taxon>
        <taxon>Lophotrochozoa</taxon>
        <taxon>Mollusca</taxon>
        <taxon>Bivalvia</taxon>
        <taxon>Autobranchia</taxon>
        <taxon>Heteroconchia</taxon>
        <taxon>Euheterodonta</taxon>
        <taxon>Imparidentia</taxon>
        <taxon>Neoheterodontei</taxon>
        <taxon>Myida</taxon>
        <taxon>Myoidea</taxon>
        <taxon>Myidae</taxon>
        <taxon>Mya</taxon>
    </lineage>
</organism>
<name>A0ABY7DBN9_MYAAR</name>
<keyword evidence="3" id="KW-1185">Reference proteome</keyword>
<evidence type="ECO:0000313" key="3">
    <source>
        <dbReference type="Proteomes" id="UP001164746"/>
    </source>
</evidence>
<reference evidence="2" key="1">
    <citation type="submission" date="2022-11" db="EMBL/GenBank/DDBJ databases">
        <title>Centuries of genome instability and evolution in soft-shell clam transmissible cancer (bioRxiv).</title>
        <authorList>
            <person name="Hart S.F.M."/>
            <person name="Yonemitsu M.A."/>
            <person name="Giersch R.M."/>
            <person name="Beal B.F."/>
            <person name="Arriagada G."/>
            <person name="Davis B.W."/>
            <person name="Ostrander E.A."/>
            <person name="Goff S.P."/>
            <person name="Metzger M.J."/>
        </authorList>
    </citation>
    <scope>NUCLEOTIDE SEQUENCE</scope>
    <source>
        <strain evidence="2">MELC-2E11</strain>
        <tissue evidence="2">Siphon/mantle</tissue>
    </source>
</reference>
<protein>
    <submittedName>
        <fullName evidence="2">SCRN3-like protein</fullName>
    </submittedName>
</protein>
<comment type="similarity">
    <text evidence="1">Belongs to the peptidase C69 family. Secernin subfamily.</text>
</comment>
<dbReference type="PANTHER" id="PTHR12994">
    <property type="entry name" value="SECERNIN"/>
    <property type="match status" value="1"/>
</dbReference>
<dbReference type="Gene3D" id="3.60.60.10">
    <property type="entry name" value="Penicillin V Acylase, Chain A"/>
    <property type="match status" value="1"/>
</dbReference>